<evidence type="ECO:0000259" key="1">
    <source>
        <dbReference type="Pfam" id="PF04149"/>
    </source>
</evidence>
<dbReference type="Pfam" id="PF04149">
    <property type="entry name" value="DUF397"/>
    <property type="match status" value="1"/>
</dbReference>
<feature type="domain" description="DUF397" evidence="1">
    <location>
        <begin position="10"/>
        <end position="63"/>
    </location>
</feature>
<protein>
    <submittedName>
        <fullName evidence="2">DUF397 domain-containing protein</fullName>
    </submittedName>
</protein>
<proteinExistence type="predicted"/>
<name>A0A6B3BTP3_9ACTN</name>
<reference evidence="2" key="1">
    <citation type="submission" date="2020-01" db="EMBL/GenBank/DDBJ databases">
        <title>Insect and environment-associated Actinomycetes.</title>
        <authorList>
            <person name="Currrie C."/>
            <person name="Chevrette M."/>
            <person name="Carlson C."/>
            <person name="Stubbendieck R."/>
            <person name="Wendt-Pienkowski E."/>
        </authorList>
    </citation>
    <scope>NUCLEOTIDE SEQUENCE</scope>
    <source>
        <strain evidence="2">SID12501</strain>
    </source>
</reference>
<dbReference type="EMBL" id="JAAGLU010000013">
    <property type="protein sequence ID" value="NEC87660.1"/>
    <property type="molecule type" value="Genomic_DNA"/>
</dbReference>
<dbReference type="AlphaFoldDB" id="A0A6B3BTP3"/>
<gene>
    <name evidence="2" type="ORF">G3I71_17890</name>
</gene>
<evidence type="ECO:0000313" key="2">
    <source>
        <dbReference type="EMBL" id="NEC87660.1"/>
    </source>
</evidence>
<dbReference type="RefSeq" id="WP_164315778.1">
    <property type="nucleotide sequence ID" value="NZ_JAAGLU010000013.1"/>
</dbReference>
<dbReference type="InterPro" id="IPR007278">
    <property type="entry name" value="DUF397"/>
</dbReference>
<organism evidence="2">
    <name type="scientific">Streptomyces sp. SID12501</name>
    <dbReference type="NCBI Taxonomy" id="2706042"/>
    <lineage>
        <taxon>Bacteria</taxon>
        <taxon>Bacillati</taxon>
        <taxon>Actinomycetota</taxon>
        <taxon>Actinomycetes</taxon>
        <taxon>Kitasatosporales</taxon>
        <taxon>Streptomycetaceae</taxon>
        <taxon>Streptomyces</taxon>
    </lineage>
</organism>
<sequence>MSKNRDIVTAFRKSSASGMSGNNDCVEVAQTADGGRAIRDSKTPHGPVLFFAPAEWNAFSTGVNDEELGG</sequence>
<comment type="caution">
    <text evidence="2">The sequence shown here is derived from an EMBL/GenBank/DDBJ whole genome shotgun (WGS) entry which is preliminary data.</text>
</comment>
<accession>A0A6B3BTP3</accession>